<dbReference type="GO" id="GO:0033554">
    <property type="term" value="P:cellular response to stress"/>
    <property type="evidence" value="ECO:0007669"/>
    <property type="project" value="TreeGrafter"/>
</dbReference>
<comment type="function">
    <text evidence="4">Thiol-specific peroxidase that catalyzes the reduction of hydrogen peroxide and organic hydroperoxides to water and alcohols, respectively. Plays a role in cell protection against oxidative stress by detoxifying peroxides. May be an antioxidant enzyme particularly in the developing shoot and photosynthesizing leaf.</text>
</comment>
<proteinExistence type="inferred from homology"/>
<evidence type="ECO:0000256" key="5">
    <source>
        <dbReference type="ARBA" id="ARBA00049091"/>
    </source>
</evidence>
<comment type="catalytic activity">
    <reaction evidence="5">
        <text>a hydroperoxide + [thioredoxin]-dithiol = an alcohol + [thioredoxin]-disulfide + H2O</text>
        <dbReference type="Rhea" id="RHEA:62620"/>
        <dbReference type="Rhea" id="RHEA-COMP:10698"/>
        <dbReference type="Rhea" id="RHEA-COMP:10700"/>
        <dbReference type="ChEBI" id="CHEBI:15377"/>
        <dbReference type="ChEBI" id="CHEBI:29950"/>
        <dbReference type="ChEBI" id="CHEBI:30879"/>
        <dbReference type="ChEBI" id="CHEBI:35924"/>
        <dbReference type="ChEBI" id="CHEBI:50058"/>
        <dbReference type="EC" id="1.11.1.24"/>
    </reaction>
</comment>
<dbReference type="PANTHER" id="PTHR10681:SF128">
    <property type="entry name" value="THIOREDOXIN-DEPENDENT PEROXIDE REDUCTASE, MITOCHONDRIAL"/>
    <property type="match status" value="1"/>
</dbReference>
<dbReference type="Pfam" id="PF00578">
    <property type="entry name" value="AhpC-TSA"/>
    <property type="match status" value="2"/>
</dbReference>
<dbReference type="InterPro" id="IPR013766">
    <property type="entry name" value="Thioredoxin_domain"/>
</dbReference>
<dbReference type="PANTHER" id="PTHR10681">
    <property type="entry name" value="THIOREDOXIN PEROXIDASE"/>
    <property type="match status" value="1"/>
</dbReference>
<comment type="caution">
    <text evidence="7">The sequence shown here is derived from an EMBL/GenBank/DDBJ whole genome shotgun (WGS) entry which is preliminary data.</text>
</comment>
<dbReference type="GO" id="GO:0045454">
    <property type="term" value="P:cell redox homeostasis"/>
    <property type="evidence" value="ECO:0007669"/>
    <property type="project" value="TreeGrafter"/>
</dbReference>
<dbReference type="EMBL" id="CACTIH010001997">
    <property type="protein sequence ID" value="CAA2971137.1"/>
    <property type="molecule type" value="Genomic_DNA"/>
</dbReference>
<dbReference type="GO" id="GO:0006979">
    <property type="term" value="P:response to oxidative stress"/>
    <property type="evidence" value="ECO:0007669"/>
    <property type="project" value="TreeGrafter"/>
</dbReference>
<organism evidence="7 8">
    <name type="scientific">Olea europaea subsp. europaea</name>
    <dbReference type="NCBI Taxonomy" id="158383"/>
    <lineage>
        <taxon>Eukaryota</taxon>
        <taxon>Viridiplantae</taxon>
        <taxon>Streptophyta</taxon>
        <taxon>Embryophyta</taxon>
        <taxon>Tracheophyta</taxon>
        <taxon>Spermatophyta</taxon>
        <taxon>Magnoliopsida</taxon>
        <taxon>eudicotyledons</taxon>
        <taxon>Gunneridae</taxon>
        <taxon>Pentapetalae</taxon>
        <taxon>asterids</taxon>
        <taxon>lamiids</taxon>
        <taxon>Lamiales</taxon>
        <taxon>Oleaceae</taxon>
        <taxon>Oleeae</taxon>
        <taxon>Olea</taxon>
    </lineage>
</organism>
<dbReference type="OrthoDB" id="185659at2759"/>
<dbReference type="Gene3D" id="3.40.30.10">
    <property type="entry name" value="Glutaredoxin"/>
    <property type="match status" value="2"/>
</dbReference>
<evidence type="ECO:0000256" key="1">
    <source>
        <dbReference type="ARBA" id="ARBA00009796"/>
    </source>
</evidence>
<dbReference type="InterPro" id="IPR019479">
    <property type="entry name" value="Peroxiredoxin_C"/>
</dbReference>
<dbReference type="SUPFAM" id="SSF52833">
    <property type="entry name" value="Thioredoxin-like"/>
    <property type="match status" value="1"/>
</dbReference>
<evidence type="ECO:0000256" key="3">
    <source>
        <dbReference type="ARBA" id="ARBA00023002"/>
    </source>
</evidence>
<feature type="domain" description="Thioredoxin" evidence="6">
    <location>
        <begin position="70"/>
        <end position="276"/>
    </location>
</feature>
<dbReference type="Pfam" id="PF10417">
    <property type="entry name" value="1-cysPrx_C"/>
    <property type="match status" value="1"/>
</dbReference>
<keyword evidence="8" id="KW-1185">Reference proteome</keyword>
<sequence>MAACTATASTAVLLPSNPNSKAYISPKSISVPSSFFGLRNPLVSHAPTSLTSRSSYNTRRSFAVRASELPLVGNQAPDFEAEAVFDQEFINVKLSEYIGKKYVILFFYPLDFTFVCPTEITAFSDRYEEFQKLNTEILGVSTDSVLGMFDLLVYFISNSLVKLLMKFKVNFHHTLLLDPDKDFLEDLETKIVFFPPCMGPNRQKSGGLGDLKYPLVSDITKSISKLYDVLIPDQGIALRGLFIIDKEGVIQHSTINNLAIGRSVDETLRTLQALQYVQENPDEVCPAGWKPGEKSMKPDPKLSKEYFAAI</sequence>
<reference evidence="7 8" key="1">
    <citation type="submission" date="2019-12" db="EMBL/GenBank/DDBJ databases">
        <authorList>
            <person name="Alioto T."/>
            <person name="Alioto T."/>
            <person name="Gomez Garrido J."/>
        </authorList>
    </citation>
    <scope>NUCLEOTIDE SEQUENCE [LARGE SCALE GENOMIC DNA]</scope>
</reference>
<evidence type="ECO:0000256" key="4">
    <source>
        <dbReference type="ARBA" id="ARBA00045169"/>
    </source>
</evidence>
<dbReference type="InterPro" id="IPR036249">
    <property type="entry name" value="Thioredoxin-like_sf"/>
</dbReference>
<accession>A0A8S0QZC9</accession>
<evidence type="ECO:0000313" key="7">
    <source>
        <dbReference type="EMBL" id="CAA2971137.1"/>
    </source>
</evidence>
<gene>
    <name evidence="7" type="ORF">OLEA9_A095514</name>
</gene>
<dbReference type="AlphaFoldDB" id="A0A8S0QZC9"/>
<comment type="similarity">
    <text evidence="1">Belongs to the peroxiredoxin family. AhpC/Prx1 subfamily.</text>
</comment>
<dbReference type="Gramene" id="OE9A095514T1">
    <property type="protein sequence ID" value="OE9A095514C1"/>
    <property type="gene ID" value="OE9A095514"/>
</dbReference>
<name>A0A8S0QZC9_OLEEU</name>
<dbReference type="Proteomes" id="UP000594638">
    <property type="component" value="Unassembled WGS sequence"/>
</dbReference>
<dbReference type="EC" id="1.11.1.24" evidence="2"/>
<dbReference type="InterPro" id="IPR000866">
    <property type="entry name" value="AhpC/TSA"/>
</dbReference>
<dbReference type="GO" id="GO:0042744">
    <property type="term" value="P:hydrogen peroxide catabolic process"/>
    <property type="evidence" value="ECO:0007669"/>
    <property type="project" value="TreeGrafter"/>
</dbReference>
<evidence type="ECO:0000259" key="6">
    <source>
        <dbReference type="PROSITE" id="PS51352"/>
    </source>
</evidence>
<dbReference type="CDD" id="cd03015">
    <property type="entry name" value="PRX_Typ2cys"/>
    <property type="match status" value="1"/>
</dbReference>
<evidence type="ECO:0000313" key="8">
    <source>
        <dbReference type="Proteomes" id="UP000594638"/>
    </source>
</evidence>
<protein>
    <recommendedName>
        <fullName evidence="2">thioredoxin-dependent peroxiredoxin</fullName>
        <ecNumber evidence="2">1.11.1.24</ecNumber>
    </recommendedName>
</protein>
<dbReference type="GO" id="GO:0008379">
    <property type="term" value="F:thioredoxin peroxidase activity"/>
    <property type="evidence" value="ECO:0007669"/>
    <property type="project" value="TreeGrafter"/>
</dbReference>
<evidence type="ECO:0000256" key="2">
    <source>
        <dbReference type="ARBA" id="ARBA00013017"/>
    </source>
</evidence>
<dbReference type="InterPro" id="IPR050217">
    <property type="entry name" value="Peroxiredoxin"/>
</dbReference>
<dbReference type="PROSITE" id="PS51352">
    <property type="entry name" value="THIOREDOXIN_2"/>
    <property type="match status" value="1"/>
</dbReference>
<keyword evidence="3" id="KW-0560">Oxidoreductase</keyword>